<accession>A0A1H9RRK2</accession>
<proteinExistence type="predicted"/>
<keyword evidence="1" id="KW-1133">Transmembrane helix</keyword>
<feature type="transmembrane region" description="Helical" evidence="1">
    <location>
        <begin position="20"/>
        <end position="43"/>
    </location>
</feature>
<evidence type="ECO:0000313" key="3">
    <source>
        <dbReference type="Proteomes" id="UP000198571"/>
    </source>
</evidence>
<dbReference type="AlphaFoldDB" id="A0A1H9RRK2"/>
<keyword evidence="1" id="KW-0812">Transmembrane</keyword>
<dbReference type="Proteomes" id="UP000198571">
    <property type="component" value="Unassembled WGS sequence"/>
</dbReference>
<sequence>MNKRKKRMRERIKEGRTSFIVKEGLYQFGIKLWLLYMLVSLIISYQFDFSVMLSTSELIRSTIYLLVFLAIGAYWGFIWFQVHTSEQKREEELKKEKPGKKKRNSN</sequence>
<evidence type="ECO:0000313" key="2">
    <source>
        <dbReference type="EMBL" id="SER75214.1"/>
    </source>
</evidence>
<dbReference type="OrthoDB" id="2971204at2"/>
<name>A0A1H9RRK2_9BACI</name>
<gene>
    <name evidence="2" type="ORF">SAMN05518684_103291</name>
</gene>
<protein>
    <submittedName>
        <fullName evidence="2">Uncharacterized protein</fullName>
    </submittedName>
</protein>
<keyword evidence="1" id="KW-0472">Membrane</keyword>
<keyword evidence="3" id="KW-1185">Reference proteome</keyword>
<dbReference type="EMBL" id="FOGT01000003">
    <property type="protein sequence ID" value="SER75214.1"/>
    <property type="molecule type" value="Genomic_DNA"/>
</dbReference>
<organism evidence="2 3">
    <name type="scientific">Salipaludibacillus aurantiacus</name>
    <dbReference type="NCBI Taxonomy" id="1601833"/>
    <lineage>
        <taxon>Bacteria</taxon>
        <taxon>Bacillati</taxon>
        <taxon>Bacillota</taxon>
        <taxon>Bacilli</taxon>
        <taxon>Bacillales</taxon>
        <taxon>Bacillaceae</taxon>
    </lineage>
</organism>
<evidence type="ECO:0000256" key="1">
    <source>
        <dbReference type="SAM" id="Phobius"/>
    </source>
</evidence>
<dbReference type="RefSeq" id="WP_093048306.1">
    <property type="nucleotide sequence ID" value="NZ_FOGT01000003.1"/>
</dbReference>
<feature type="transmembrane region" description="Helical" evidence="1">
    <location>
        <begin position="63"/>
        <end position="80"/>
    </location>
</feature>
<reference evidence="3" key="1">
    <citation type="submission" date="2016-10" db="EMBL/GenBank/DDBJ databases">
        <authorList>
            <person name="Varghese N."/>
            <person name="Submissions S."/>
        </authorList>
    </citation>
    <scope>NUCLEOTIDE SEQUENCE [LARGE SCALE GENOMIC DNA]</scope>
    <source>
        <strain evidence="3">S9</strain>
    </source>
</reference>